<organism evidence="1 2">
    <name type="scientific">Glossina austeni</name>
    <name type="common">Savannah tsetse fly</name>
    <dbReference type="NCBI Taxonomy" id="7395"/>
    <lineage>
        <taxon>Eukaryota</taxon>
        <taxon>Metazoa</taxon>
        <taxon>Ecdysozoa</taxon>
        <taxon>Arthropoda</taxon>
        <taxon>Hexapoda</taxon>
        <taxon>Insecta</taxon>
        <taxon>Pterygota</taxon>
        <taxon>Neoptera</taxon>
        <taxon>Endopterygota</taxon>
        <taxon>Diptera</taxon>
        <taxon>Brachycera</taxon>
        <taxon>Muscomorpha</taxon>
        <taxon>Hippoboscoidea</taxon>
        <taxon>Glossinidae</taxon>
        <taxon>Glossina</taxon>
    </lineage>
</organism>
<keyword evidence="2" id="KW-1185">Reference proteome</keyword>
<dbReference type="AlphaFoldDB" id="A0A1A9V5G5"/>
<evidence type="ECO:0000313" key="2">
    <source>
        <dbReference type="Proteomes" id="UP000078200"/>
    </source>
</evidence>
<dbReference type="EnsemblMetazoa" id="GAUT026626-RA">
    <property type="protein sequence ID" value="GAUT026626-PA"/>
    <property type="gene ID" value="GAUT026626"/>
</dbReference>
<sequence length="112" mass="12246">MISAELILSPVAANVDKYLHLHAYIKADKNICQEKAITTPDDTSFHFKYNCTSATIIIAARRVAATVDTVLPLLKQTGGVLKKGETVLSHLCKINLVFALGRLVCFTTIHAH</sequence>
<dbReference type="Proteomes" id="UP000078200">
    <property type="component" value="Unassembled WGS sequence"/>
</dbReference>
<accession>A0A1A9V5G5</accession>
<proteinExistence type="predicted"/>
<name>A0A1A9V5G5_GLOAU</name>
<dbReference type="VEuPathDB" id="VectorBase:GAUT026626"/>
<protein>
    <submittedName>
        <fullName evidence="1">Uncharacterized protein</fullName>
    </submittedName>
</protein>
<reference evidence="1" key="1">
    <citation type="submission" date="2020-05" db="UniProtKB">
        <authorList>
            <consortium name="EnsemblMetazoa"/>
        </authorList>
    </citation>
    <scope>IDENTIFICATION</scope>
    <source>
        <strain evidence="1">TTRI</strain>
    </source>
</reference>
<evidence type="ECO:0000313" key="1">
    <source>
        <dbReference type="EnsemblMetazoa" id="GAUT026626-PA"/>
    </source>
</evidence>